<keyword evidence="1" id="KW-0812">Transmembrane</keyword>
<accession>A0A4P8NWI5</accession>
<keyword evidence="1" id="KW-0472">Membrane</keyword>
<dbReference type="PANTHER" id="PTHR33269:SF17">
    <property type="entry name" value="NADH-UBIQUINONE OXIDOREDUCTASE CHAIN 6"/>
    <property type="match status" value="1"/>
</dbReference>
<dbReference type="GO" id="GO:0008137">
    <property type="term" value="F:NADH dehydrogenase (ubiquinone) activity"/>
    <property type="evidence" value="ECO:0007669"/>
    <property type="project" value="InterPro"/>
</dbReference>
<reference evidence="2" key="1">
    <citation type="journal article" date="2018" name="BMC Evol. Biol.">
        <title>The linear mitochondrial genome of the quarantine chytrid Synchytrium endobioticum; insights into the evolution and recent history of an obligate biotrophic plant pathogen.</title>
        <authorList>
            <person name="van de Vossenberg B.T.L.H."/>
            <person name="Brankovics B."/>
            <person name="Nguyen H.D.T."/>
            <person name="van Gent-Pelzer M.P.E."/>
            <person name="Smith D."/>
            <person name="Dadej K."/>
            <person name="Przetakiewicz J."/>
            <person name="Kreuze J.F."/>
            <person name="Boerma M."/>
            <person name="van Leeuwen G.C.M."/>
            <person name="Andre Levesque C."/>
            <person name="van der Lee T.A.J."/>
        </authorList>
    </citation>
    <scope>NUCLEOTIDE SEQUENCE</scope>
    <source>
        <strain evidence="2">Stara13</strain>
    </source>
</reference>
<dbReference type="Gene3D" id="1.20.120.1200">
    <property type="entry name" value="NADH-ubiquinone/plastoquinone oxidoreductase chain 6, subunit NuoJ"/>
    <property type="match status" value="1"/>
</dbReference>
<dbReference type="AlphaFoldDB" id="A0A4P8NWI5"/>
<geneLocation type="mitochondrion" evidence="2"/>
<dbReference type="InterPro" id="IPR042106">
    <property type="entry name" value="Nuo/plastoQ_OxRdtase_6_NuoJ"/>
</dbReference>
<dbReference type="InterPro" id="IPR001457">
    <property type="entry name" value="NADH_UbQ/plastoQ_OxRdtase_su6"/>
</dbReference>
<dbReference type="EMBL" id="MK292670">
    <property type="protein sequence ID" value="QCQ69086.1"/>
    <property type="molecule type" value="Genomic_DNA"/>
</dbReference>
<gene>
    <name evidence="2" type="primary">nad6</name>
</gene>
<dbReference type="PANTHER" id="PTHR33269">
    <property type="entry name" value="NADH-UBIQUINONE OXIDOREDUCTASE CHAIN 6"/>
    <property type="match status" value="1"/>
</dbReference>
<evidence type="ECO:0000313" key="2">
    <source>
        <dbReference type="EMBL" id="QCQ69086.1"/>
    </source>
</evidence>
<protein>
    <submittedName>
        <fullName evidence="2">NADH dehydrogenase subunit 6</fullName>
    </submittedName>
</protein>
<feature type="transmembrane region" description="Helical" evidence="1">
    <location>
        <begin position="232"/>
        <end position="256"/>
    </location>
</feature>
<feature type="transmembrane region" description="Helical" evidence="1">
    <location>
        <begin position="6"/>
        <end position="23"/>
    </location>
</feature>
<keyword evidence="1" id="KW-1133">Transmembrane helix</keyword>
<feature type="transmembrane region" description="Helical" evidence="1">
    <location>
        <begin position="56"/>
        <end position="76"/>
    </location>
</feature>
<sequence>MSLLYYFLVFAILISNLVVLSALNPIHRMVWLIVVFVLGSFLFLVLDFLFIGLTYIIVYVGALAILFLFVIMMVQIPSGQMGSLHRRELPLPLEFESVPISNLGPDPYGTNALSAPSASLNRRGAPAAPRLSFSETTLKFNRGAIPPVGRSHAPFWRGPAWLDPWSWPFWSPALLARGSGLRPSTRSEASGGLPQGCARLMQKPTNWNLVRKSASAPQGAAPRAFAQSGAPLGSLTFGFPIILILILIFLLSSFLFSLVPKLDLRSCWTLGESGAGAVVQPILVLLEGTPKLAQNGAWLSQALPSLDLLPDELSFAQTLFSQTVDMAWGLWEARNQTNSFAIYYYSSWFELYKNFTDIETLANMIYIAYPSALVFLGLLLWSVLIGVIQITKKFPFF</sequence>
<proteinExistence type="predicted"/>
<evidence type="ECO:0000256" key="1">
    <source>
        <dbReference type="SAM" id="Phobius"/>
    </source>
</evidence>
<keyword evidence="2" id="KW-0496">Mitochondrion</keyword>
<name>A0A4P8NWI5_9FUNG</name>
<organism evidence="2">
    <name type="scientific">Synchytrium taraxaci</name>
    <dbReference type="NCBI Taxonomy" id="1383262"/>
    <lineage>
        <taxon>Eukaryota</taxon>
        <taxon>Fungi</taxon>
        <taxon>Fungi incertae sedis</taxon>
        <taxon>Chytridiomycota</taxon>
        <taxon>Chytridiomycota incertae sedis</taxon>
        <taxon>Chytridiomycetes</taxon>
        <taxon>Synchytriales</taxon>
        <taxon>Synchytriaceae</taxon>
        <taxon>Synchytrium</taxon>
    </lineage>
</organism>
<feature type="transmembrane region" description="Helical" evidence="1">
    <location>
        <begin position="364"/>
        <end position="388"/>
    </location>
</feature>
<dbReference type="Pfam" id="PF00499">
    <property type="entry name" value="Oxidored_q3"/>
    <property type="match status" value="1"/>
</dbReference>
<feature type="transmembrane region" description="Helical" evidence="1">
    <location>
        <begin position="30"/>
        <end position="50"/>
    </location>
</feature>